<reference evidence="1 2" key="1">
    <citation type="submission" date="2019-04" db="EMBL/GenBank/DDBJ databases">
        <title>The CDC panel for molecular diagnostics of ciprofloxacin resistance and its use for research and clinical development.</title>
        <authorList>
            <person name="Liu H."/>
            <person name="Tang K."/>
            <person name="Pham C."/>
            <person name="Schmerer M."/>
        </authorList>
    </citation>
    <scope>NUCLEOTIDE SEQUENCE [LARGE SCALE GENOMIC DNA]</scope>
    <source>
        <strain evidence="1 2">LRRBGS_0742</strain>
    </source>
</reference>
<gene>
    <name evidence="1" type="ORF">E8M63_03970</name>
</gene>
<dbReference type="AlphaFoldDB" id="A0AAX2TRY4"/>
<organism evidence="1 2">
    <name type="scientific">Neisseria gonorrhoeae</name>
    <dbReference type="NCBI Taxonomy" id="485"/>
    <lineage>
        <taxon>Bacteria</taxon>
        <taxon>Pseudomonadati</taxon>
        <taxon>Pseudomonadota</taxon>
        <taxon>Betaproteobacteria</taxon>
        <taxon>Neisseriales</taxon>
        <taxon>Neisseriaceae</taxon>
        <taxon>Neisseria</taxon>
    </lineage>
</organism>
<protein>
    <recommendedName>
        <fullName evidence="3">Secreted protein</fullName>
    </recommendedName>
</protein>
<proteinExistence type="predicted"/>
<comment type="caution">
    <text evidence="1">The sequence shown here is derived from an EMBL/GenBank/DDBJ whole genome shotgun (WGS) entry which is preliminary data.</text>
</comment>
<sequence length="111" mass="12845">MWLYVRFGVFCRFCSEMVQGRAGRKKRGFLSTRRSNRWVAHKGIILNTKSYHTLLYPRSFSVGTPPFSAVKTDRRRNAGQGFVPCGVGISFYTSRQCHLKAEPSDFRRHLL</sequence>
<dbReference type="Proteomes" id="UP000307092">
    <property type="component" value="Unassembled WGS sequence"/>
</dbReference>
<accession>A0AAX2TRY4</accession>
<dbReference type="EMBL" id="SUQX01000004">
    <property type="protein sequence ID" value="TJX06328.1"/>
    <property type="molecule type" value="Genomic_DNA"/>
</dbReference>
<name>A0AAX2TRY4_NEIGO</name>
<evidence type="ECO:0000313" key="2">
    <source>
        <dbReference type="Proteomes" id="UP000307092"/>
    </source>
</evidence>
<evidence type="ECO:0008006" key="3">
    <source>
        <dbReference type="Google" id="ProtNLM"/>
    </source>
</evidence>
<evidence type="ECO:0000313" key="1">
    <source>
        <dbReference type="EMBL" id="TJX06328.1"/>
    </source>
</evidence>